<evidence type="ECO:0000313" key="1">
    <source>
        <dbReference type="EMBL" id="JAH38574.1"/>
    </source>
</evidence>
<reference evidence="1" key="2">
    <citation type="journal article" date="2015" name="Fish Shellfish Immunol.">
        <title>Early steps in the European eel (Anguilla anguilla)-Vibrio vulnificus interaction in the gills: Role of the RtxA13 toxin.</title>
        <authorList>
            <person name="Callol A."/>
            <person name="Pajuelo D."/>
            <person name="Ebbesson L."/>
            <person name="Teles M."/>
            <person name="MacKenzie S."/>
            <person name="Amaro C."/>
        </authorList>
    </citation>
    <scope>NUCLEOTIDE SEQUENCE</scope>
</reference>
<organism evidence="1">
    <name type="scientific">Anguilla anguilla</name>
    <name type="common">European freshwater eel</name>
    <name type="synonym">Muraena anguilla</name>
    <dbReference type="NCBI Taxonomy" id="7936"/>
    <lineage>
        <taxon>Eukaryota</taxon>
        <taxon>Metazoa</taxon>
        <taxon>Chordata</taxon>
        <taxon>Craniata</taxon>
        <taxon>Vertebrata</taxon>
        <taxon>Euteleostomi</taxon>
        <taxon>Actinopterygii</taxon>
        <taxon>Neopterygii</taxon>
        <taxon>Teleostei</taxon>
        <taxon>Anguilliformes</taxon>
        <taxon>Anguillidae</taxon>
        <taxon>Anguilla</taxon>
    </lineage>
</organism>
<sequence>MLYTVLYRRHTALSQLGCRLFATTKDQCVSSAFIYKRTELN</sequence>
<dbReference type="AlphaFoldDB" id="A0A0E9SAZ0"/>
<accession>A0A0E9SAZ0</accession>
<dbReference type="EMBL" id="GBXM01070003">
    <property type="protein sequence ID" value="JAH38574.1"/>
    <property type="molecule type" value="Transcribed_RNA"/>
</dbReference>
<proteinExistence type="predicted"/>
<reference evidence="1" key="1">
    <citation type="submission" date="2014-11" db="EMBL/GenBank/DDBJ databases">
        <authorList>
            <person name="Amaro Gonzalez C."/>
        </authorList>
    </citation>
    <scope>NUCLEOTIDE SEQUENCE</scope>
</reference>
<protein>
    <submittedName>
        <fullName evidence="1">Uncharacterized protein</fullName>
    </submittedName>
</protein>
<name>A0A0E9SAZ0_ANGAN</name>